<comment type="caution">
    <text evidence="1">The sequence shown here is derived from an EMBL/GenBank/DDBJ whole genome shotgun (WGS) entry which is preliminary data.</text>
</comment>
<gene>
    <name evidence="1" type="ORF">MILVUS5_LOCUS22928</name>
</gene>
<organism evidence="1 2">
    <name type="scientific">Trifolium pratense</name>
    <name type="common">Red clover</name>
    <dbReference type="NCBI Taxonomy" id="57577"/>
    <lineage>
        <taxon>Eukaryota</taxon>
        <taxon>Viridiplantae</taxon>
        <taxon>Streptophyta</taxon>
        <taxon>Embryophyta</taxon>
        <taxon>Tracheophyta</taxon>
        <taxon>Spermatophyta</taxon>
        <taxon>Magnoliopsida</taxon>
        <taxon>eudicotyledons</taxon>
        <taxon>Gunneridae</taxon>
        <taxon>Pentapetalae</taxon>
        <taxon>rosids</taxon>
        <taxon>fabids</taxon>
        <taxon>Fabales</taxon>
        <taxon>Fabaceae</taxon>
        <taxon>Papilionoideae</taxon>
        <taxon>50 kb inversion clade</taxon>
        <taxon>NPAAA clade</taxon>
        <taxon>Hologalegina</taxon>
        <taxon>IRL clade</taxon>
        <taxon>Trifolieae</taxon>
        <taxon>Trifolium</taxon>
    </lineage>
</organism>
<evidence type="ECO:0000313" key="2">
    <source>
        <dbReference type="Proteomes" id="UP001177021"/>
    </source>
</evidence>
<name>A0ACB0KID1_TRIPR</name>
<reference evidence="1" key="1">
    <citation type="submission" date="2023-10" db="EMBL/GenBank/DDBJ databases">
        <authorList>
            <person name="Rodriguez Cubillos JULIANA M."/>
            <person name="De Vega J."/>
        </authorList>
    </citation>
    <scope>NUCLEOTIDE SEQUENCE</scope>
</reference>
<protein>
    <submittedName>
        <fullName evidence="1">Uncharacterized protein</fullName>
    </submittedName>
</protein>
<sequence>MASDKDDSLQSISVQLKGPNYPYWSYVMRNFLKGKRVWSYVDGTSVKPTDKKDEAKYAKELDTWEASNSKIITWINNSVSQSIGMQLAKYDTAKEVWDHLERLYKQSNFAKRYQLESDIRALKQNNMSIQEFYSTMTNLWDQLALMEPAELKGVKAYLDHREEQRLVQFLMALRDEFEALRGSILHRTPLPNVDSVVNELLAEEIRLKSHSLSHLDKETHTSPPSVFAAPFNKGKPQGRVGVGIDECAFCKQKGHWKSNCPQLMKAGRKNFKPPSSNVAAATSSIVAPPSVGSGIGSAYPYETNSHVFDLAEQFQKFLATQPHAMSASSIKGLNPSSLSGSTIREEDWDRP</sequence>
<keyword evidence="2" id="KW-1185">Reference proteome</keyword>
<dbReference type="EMBL" id="CASHSV030000206">
    <property type="protein sequence ID" value="CAJ2656108.1"/>
    <property type="molecule type" value="Genomic_DNA"/>
</dbReference>
<proteinExistence type="predicted"/>
<accession>A0ACB0KID1</accession>
<evidence type="ECO:0000313" key="1">
    <source>
        <dbReference type="EMBL" id="CAJ2656108.1"/>
    </source>
</evidence>
<dbReference type="Proteomes" id="UP001177021">
    <property type="component" value="Unassembled WGS sequence"/>
</dbReference>